<feature type="binding site" description="in other chain" evidence="1">
    <location>
        <position position="193"/>
    </location>
    <ligand>
        <name>dUMP</name>
        <dbReference type="ChEBI" id="CHEBI:246422"/>
        <note>ligand shared between dimeric partners</note>
    </ligand>
</feature>
<keyword evidence="1" id="KW-0521">NADP</keyword>
<protein>
    <recommendedName>
        <fullName evidence="1">Flavin-dependent thymidylate synthase</fullName>
        <shortName evidence="1">FDTS</shortName>
        <ecNumber evidence="1">2.1.1.148</ecNumber>
    </recommendedName>
    <alternativeName>
        <fullName evidence="1">FAD-dependent thymidylate synthase</fullName>
    </alternativeName>
    <alternativeName>
        <fullName evidence="1">Thymidylate synthase ThyX</fullName>
        <shortName evidence="1">TS</shortName>
        <shortName evidence="1">TSase</shortName>
    </alternativeName>
</protein>
<feature type="binding site" evidence="1">
    <location>
        <position position="85"/>
    </location>
    <ligand>
        <name>FAD</name>
        <dbReference type="ChEBI" id="CHEBI:57692"/>
        <note>ligand shared between neighboring subunits</note>
    </ligand>
</feature>
<comment type="catalytic activity">
    <reaction evidence="1">
        <text>dUMP + (6R)-5,10-methylene-5,6,7,8-tetrahydrofolate + NADPH + H(+) = dTMP + (6S)-5,6,7,8-tetrahydrofolate + NADP(+)</text>
        <dbReference type="Rhea" id="RHEA:29043"/>
        <dbReference type="ChEBI" id="CHEBI:15378"/>
        <dbReference type="ChEBI" id="CHEBI:15636"/>
        <dbReference type="ChEBI" id="CHEBI:57453"/>
        <dbReference type="ChEBI" id="CHEBI:57783"/>
        <dbReference type="ChEBI" id="CHEBI:58349"/>
        <dbReference type="ChEBI" id="CHEBI:63528"/>
        <dbReference type="ChEBI" id="CHEBI:246422"/>
        <dbReference type="EC" id="2.1.1.148"/>
    </reaction>
</comment>
<dbReference type="UniPathway" id="UPA00575"/>
<dbReference type="Gene3D" id="3.30.1360.170">
    <property type="match status" value="1"/>
</dbReference>
<dbReference type="PATRIC" id="fig|1618566.3.peg.327"/>
<comment type="subunit">
    <text evidence="1">Homotetramer.</text>
</comment>
<dbReference type="PANTHER" id="PTHR34934">
    <property type="entry name" value="FLAVIN-DEPENDENT THYMIDYLATE SYNTHASE"/>
    <property type="match status" value="1"/>
</dbReference>
<dbReference type="PROSITE" id="PS51331">
    <property type="entry name" value="THYX"/>
    <property type="match status" value="1"/>
</dbReference>
<reference evidence="2 3" key="1">
    <citation type="journal article" date="2015" name="Nature">
        <title>rRNA introns, odd ribosomes, and small enigmatic genomes across a large radiation of phyla.</title>
        <authorList>
            <person name="Brown C.T."/>
            <person name="Hug L.A."/>
            <person name="Thomas B.C."/>
            <person name="Sharon I."/>
            <person name="Castelle C.J."/>
            <person name="Singh A."/>
            <person name="Wilkins M.J."/>
            <person name="Williams K.H."/>
            <person name="Banfield J.F."/>
        </authorList>
    </citation>
    <scope>NUCLEOTIDE SEQUENCE [LARGE SCALE GENOMIC DNA]</scope>
</reference>
<dbReference type="GO" id="GO:0070402">
    <property type="term" value="F:NADPH binding"/>
    <property type="evidence" value="ECO:0007669"/>
    <property type="project" value="TreeGrafter"/>
</dbReference>
<feature type="binding site" description="in other chain" evidence="1">
    <location>
        <begin position="116"/>
        <end position="120"/>
    </location>
    <ligand>
        <name>dUMP</name>
        <dbReference type="ChEBI" id="CHEBI:246422"/>
        <note>ligand shared between dimeric partners</note>
    </ligand>
</feature>
<dbReference type="GO" id="GO:0050660">
    <property type="term" value="F:flavin adenine dinucleotide binding"/>
    <property type="evidence" value="ECO:0007669"/>
    <property type="project" value="UniProtKB-UniRule"/>
</dbReference>
<keyword evidence="1" id="KW-0489">Methyltransferase</keyword>
<dbReference type="EC" id="2.1.1.148" evidence="1"/>
<dbReference type="EMBL" id="LBOW01000002">
    <property type="protein sequence ID" value="KKP45313.1"/>
    <property type="molecule type" value="Genomic_DNA"/>
</dbReference>
<evidence type="ECO:0000256" key="1">
    <source>
        <dbReference type="HAMAP-Rule" id="MF_01408"/>
    </source>
</evidence>
<comment type="similarity">
    <text evidence="1">Belongs to the thymidylate synthase ThyX family.</text>
</comment>
<organism evidence="2 3">
    <name type="scientific">Candidatus Woesebacteria bacterium GW2011_GWB1_33_22</name>
    <dbReference type="NCBI Taxonomy" id="1618566"/>
    <lineage>
        <taxon>Bacteria</taxon>
        <taxon>Candidatus Woeseibacteriota</taxon>
    </lineage>
</organism>
<dbReference type="PANTHER" id="PTHR34934:SF1">
    <property type="entry name" value="FLAVIN-DEPENDENT THYMIDYLATE SYNTHASE"/>
    <property type="match status" value="1"/>
</dbReference>
<feature type="binding site" evidence="1">
    <location>
        <begin position="105"/>
        <end position="108"/>
    </location>
    <ligand>
        <name>dUMP</name>
        <dbReference type="ChEBI" id="CHEBI:246422"/>
        <note>ligand shared between dimeric partners</note>
    </ligand>
</feature>
<dbReference type="AlphaFoldDB" id="A0A0F9ZM51"/>
<dbReference type="SUPFAM" id="SSF69796">
    <property type="entry name" value="Thymidylate synthase-complementing protein Thy1"/>
    <property type="match status" value="1"/>
</dbReference>
<feature type="binding site" evidence="1">
    <location>
        <position position="215"/>
    </location>
    <ligand>
        <name>FAD</name>
        <dbReference type="ChEBI" id="CHEBI:57692"/>
        <note>ligand shared between neighboring subunits</note>
    </ligand>
</feature>
<keyword evidence="1" id="KW-0285">Flavoprotein</keyword>
<dbReference type="GO" id="GO:0050797">
    <property type="term" value="F:thymidylate synthase (FAD) activity"/>
    <property type="evidence" value="ECO:0007669"/>
    <property type="project" value="UniProtKB-UniRule"/>
</dbReference>
<dbReference type="GO" id="GO:0004799">
    <property type="term" value="F:thymidylate synthase activity"/>
    <property type="evidence" value="ECO:0007669"/>
    <property type="project" value="TreeGrafter"/>
</dbReference>
<feature type="binding site" evidence="1">
    <location>
        <position position="220"/>
    </location>
    <ligand>
        <name>dUMP</name>
        <dbReference type="ChEBI" id="CHEBI:246422"/>
        <note>ligand shared between dimeric partners</note>
    </ligand>
</feature>
<dbReference type="Proteomes" id="UP000034778">
    <property type="component" value="Unassembled WGS sequence"/>
</dbReference>
<dbReference type="GO" id="GO:0006231">
    <property type="term" value="P:dTMP biosynthetic process"/>
    <property type="evidence" value="ECO:0007669"/>
    <property type="project" value="UniProtKB-UniRule"/>
</dbReference>
<dbReference type="GO" id="GO:0006235">
    <property type="term" value="P:dTTP biosynthetic process"/>
    <property type="evidence" value="ECO:0007669"/>
    <property type="project" value="UniProtKB-UniRule"/>
</dbReference>
<feature type="binding site" evidence="1">
    <location>
        <position position="116"/>
    </location>
    <ligand>
        <name>FAD</name>
        <dbReference type="ChEBI" id="CHEBI:57692"/>
        <note>ligand shared between neighboring subunits</note>
    </ligand>
</feature>
<dbReference type="InterPro" id="IPR036098">
    <property type="entry name" value="Thymidylate_synthase_ThyX_sf"/>
</dbReference>
<keyword evidence="1" id="KW-0545">Nucleotide biosynthesis</keyword>
<name>A0A0F9ZM51_9BACT</name>
<accession>A0A0F9ZM51</accession>
<keyword evidence="1" id="KW-0808">Transferase</keyword>
<evidence type="ECO:0000313" key="3">
    <source>
        <dbReference type="Proteomes" id="UP000034778"/>
    </source>
</evidence>
<comment type="pathway">
    <text evidence="1">Pyrimidine metabolism; dTTP biosynthesis.</text>
</comment>
<comment type="cofactor">
    <cofactor evidence="1">
        <name>FAD</name>
        <dbReference type="ChEBI" id="CHEBI:57692"/>
    </cofactor>
    <text evidence="1">Binds 4 FAD per tetramer. Each FAD binding site is formed by three monomers.</text>
</comment>
<dbReference type="CDD" id="cd20175">
    <property type="entry name" value="ThyX"/>
    <property type="match status" value="1"/>
</dbReference>
<dbReference type="NCBIfam" id="TIGR02170">
    <property type="entry name" value="thyX"/>
    <property type="match status" value="1"/>
</dbReference>
<sequence length="314" mass="36540">MTDRSHFCRLDLSRNETLRPVNIGAEEWMGVVVPVLDHGFLYLVDYSGTDESIEQAARVSYGEGTRKASETRGLLRYLMRNEHTSPFEMPEIKFHAKMPIFVARQWVRHRTASLNEYSARYSIVKDEFYIPEPDVISVQSVNNKQDRGNAVNPDVAEEIKVKLSDFYKDANNLYQELLGENGAGFGLARELARTVLPVASYTEWYWKTNLHNMLHFLKLRMDPHAQYEIREYANNMAMVIKDAFPLTWEAFDDYQLNATKVTRPEREILIDMLNKRGVVFSSEEIRQIANEKGLKNKRETEEFIDKIKKFGLLE</sequence>
<comment type="caution">
    <text evidence="2">The sequence shown here is derived from an EMBL/GenBank/DDBJ whole genome shotgun (WGS) entry which is preliminary data.</text>
</comment>
<proteinExistence type="inferred from homology"/>
<evidence type="ECO:0000313" key="2">
    <source>
        <dbReference type="EMBL" id="KKP45313.1"/>
    </source>
</evidence>
<dbReference type="GO" id="GO:0032259">
    <property type="term" value="P:methylation"/>
    <property type="evidence" value="ECO:0007669"/>
    <property type="project" value="UniProtKB-KW"/>
</dbReference>
<comment type="function">
    <text evidence="1">Catalyzes the reductive methylation of 2'-deoxyuridine-5'-monophosphate (dUMP) to 2'-deoxythymidine-5'-monophosphate (dTMP) while utilizing 5,10-methylenetetrahydrofolate (mTHF) as the methyl donor, and NADPH and FADH(2) as the reductant.</text>
</comment>
<dbReference type="HAMAP" id="MF_01408">
    <property type="entry name" value="ThyX"/>
    <property type="match status" value="1"/>
</dbReference>
<dbReference type="STRING" id="1618566.UR35_C0002G0146"/>
<feature type="binding site" evidence="1">
    <location>
        <begin position="209"/>
        <end position="211"/>
    </location>
    <ligand>
        <name>FAD</name>
        <dbReference type="ChEBI" id="CHEBI:57692"/>
        <note>ligand shared between neighboring subunits</note>
    </ligand>
</feature>
<gene>
    <name evidence="1" type="primary">thyX</name>
    <name evidence="2" type="ORF">UR35_C0002G0146</name>
</gene>
<keyword evidence="1" id="KW-0274">FAD</keyword>
<feature type="binding site" evidence="1">
    <location>
        <begin position="108"/>
        <end position="110"/>
    </location>
    <ligand>
        <name>FAD</name>
        <dbReference type="ChEBI" id="CHEBI:57692"/>
        <note>ligand shared between neighboring subunits</note>
    </ligand>
</feature>
<feature type="active site" description="Involved in ionization of N3 of dUMP, leading to its activation" evidence="1">
    <location>
        <position position="220"/>
    </location>
</feature>
<dbReference type="InterPro" id="IPR003669">
    <property type="entry name" value="Thymidylate_synthase_ThyX"/>
</dbReference>
<dbReference type="Pfam" id="PF02511">
    <property type="entry name" value="Thy1"/>
    <property type="match status" value="1"/>
</dbReference>